<evidence type="ECO:0000256" key="6">
    <source>
        <dbReference type="ARBA" id="ARBA00023136"/>
    </source>
</evidence>
<dbReference type="PANTHER" id="PTHR30151">
    <property type="entry name" value="ALKANE SULFONATE ABC TRANSPORTER-RELATED, MEMBRANE SUBUNIT"/>
    <property type="match status" value="1"/>
</dbReference>
<dbReference type="SUPFAM" id="SSF161098">
    <property type="entry name" value="MetI-like"/>
    <property type="match status" value="1"/>
</dbReference>
<keyword evidence="3" id="KW-1003">Cell membrane</keyword>
<organism evidence="9 10">
    <name type="scientific">Noviherbaspirillum galbum</name>
    <dbReference type="NCBI Taxonomy" id="2709383"/>
    <lineage>
        <taxon>Bacteria</taxon>
        <taxon>Pseudomonadati</taxon>
        <taxon>Pseudomonadota</taxon>
        <taxon>Betaproteobacteria</taxon>
        <taxon>Burkholderiales</taxon>
        <taxon>Oxalobacteraceae</taxon>
        <taxon>Noviherbaspirillum</taxon>
    </lineage>
</organism>
<dbReference type="GO" id="GO:0055085">
    <property type="term" value="P:transmembrane transport"/>
    <property type="evidence" value="ECO:0007669"/>
    <property type="project" value="InterPro"/>
</dbReference>
<dbReference type="EMBL" id="JAAIVB010000038">
    <property type="protein sequence ID" value="NEX61805.1"/>
    <property type="molecule type" value="Genomic_DNA"/>
</dbReference>
<evidence type="ECO:0000256" key="4">
    <source>
        <dbReference type="ARBA" id="ARBA00022692"/>
    </source>
</evidence>
<dbReference type="Pfam" id="PF00528">
    <property type="entry name" value="BPD_transp_1"/>
    <property type="match status" value="1"/>
</dbReference>
<evidence type="ECO:0000256" key="2">
    <source>
        <dbReference type="ARBA" id="ARBA00022448"/>
    </source>
</evidence>
<keyword evidence="2 7" id="KW-0813">Transport</keyword>
<evidence type="ECO:0000256" key="3">
    <source>
        <dbReference type="ARBA" id="ARBA00022475"/>
    </source>
</evidence>
<comment type="caution">
    <text evidence="9">The sequence shown here is derived from an EMBL/GenBank/DDBJ whole genome shotgun (WGS) entry which is preliminary data.</text>
</comment>
<evidence type="ECO:0000313" key="9">
    <source>
        <dbReference type="EMBL" id="NEX61805.1"/>
    </source>
</evidence>
<comment type="similarity">
    <text evidence="7">Belongs to the binding-protein-dependent transport system permease family.</text>
</comment>
<keyword evidence="4 7" id="KW-0812">Transmembrane</keyword>
<feature type="transmembrane region" description="Helical" evidence="7">
    <location>
        <begin position="91"/>
        <end position="110"/>
    </location>
</feature>
<dbReference type="AlphaFoldDB" id="A0A6B3SR51"/>
<evidence type="ECO:0000256" key="7">
    <source>
        <dbReference type="RuleBase" id="RU363032"/>
    </source>
</evidence>
<dbReference type="Gene3D" id="1.10.3720.10">
    <property type="entry name" value="MetI-like"/>
    <property type="match status" value="1"/>
</dbReference>
<evidence type="ECO:0000259" key="8">
    <source>
        <dbReference type="PROSITE" id="PS50928"/>
    </source>
</evidence>
<protein>
    <submittedName>
        <fullName evidence="9">ABC transporter permease</fullName>
    </submittedName>
</protein>
<name>A0A6B3SR51_9BURK</name>
<dbReference type="RefSeq" id="WP_163963403.1">
    <property type="nucleotide sequence ID" value="NZ_JAAIVB010000038.1"/>
</dbReference>
<feature type="transmembrane region" description="Helical" evidence="7">
    <location>
        <begin position="131"/>
        <end position="162"/>
    </location>
</feature>
<evidence type="ECO:0000256" key="5">
    <source>
        <dbReference type="ARBA" id="ARBA00022989"/>
    </source>
</evidence>
<dbReference type="Proteomes" id="UP000482155">
    <property type="component" value="Unassembled WGS sequence"/>
</dbReference>
<gene>
    <name evidence="9" type="ORF">G3574_12005</name>
</gene>
<keyword evidence="10" id="KW-1185">Reference proteome</keyword>
<keyword evidence="5 7" id="KW-1133">Transmembrane helix</keyword>
<proteinExistence type="inferred from homology"/>
<evidence type="ECO:0000313" key="10">
    <source>
        <dbReference type="Proteomes" id="UP000482155"/>
    </source>
</evidence>
<sequence>MWKAIKPSYRTLRFWQALVLVVVFAVWHLATRDPQVAFFFGEPVKVMVRVWQWFTVGAGSLEVGTGDSTWFTLHFPAEIYPHLLVTLTETLMAFAIGTLLGLAVGLWLALSPMASAIFDPYIKAANSMPRVILAPIFAMWFGLGIWSKVALAVTLVFFIVFFNVYQGVKEVSPVVLANARMLGANSRQLLRQVYLPSATSWVFSSLHTSVGLAFVGAIVGEYLGSARGVGYLILQAEGSFDINTVFAGILVLTAFALVLDTLVGSIERRLMKWQPKSGETEKL</sequence>
<dbReference type="InterPro" id="IPR000515">
    <property type="entry name" value="MetI-like"/>
</dbReference>
<feature type="transmembrane region" description="Helical" evidence="7">
    <location>
        <begin position="12"/>
        <end position="30"/>
    </location>
</feature>
<dbReference type="CDD" id="cd06261">
    <property type="entry name" value="TM_PBP2"/>
    <property type="match status" value="1"/>
</dbReference>
<evidence type="ECO:0000256" key="1">
    <source>
        <dbReference type="ARBA" id="ARBA00004651"/>
    </source>
</evidence>
<accession>A0A6B3SR51</accession>
<comment type="subcellular location">
    <subcellularLocation>
        <location evidence="1 7">Cell membrane</location>
        <topology evidence="1 7">Multi-pass membrane protein</topology>
    </subcellularLocation>
</comment>
<dbReference type="PROSITE" id="PS50928">
    <property type="entry name" value="ABC_TM1"/>
    <property type="match status" value="1"/>
</dbReference>
<feature type="transmembrane region" description="Helical" evidence="7">
    <location>
        <begin position="245"/>
        <end position="266"/>
    </location>
</feature>
<feature type="domain" description="ABC transmembrane type-1" evidence="8">
    <location>
        <begin position="83"/>
        <end position="263"/>
    </location>
</feature>
<dbReference type="PANTHER" id="PTHR30151:SF20">
    <property type="entry name" value="ABC TRANSPORTER PERMEASE PROTEIN HI_0355-RELATED"/>
    <property type="match status" value="1"/>
</dbReference>
<keyword evidence="6 7" id="KW-0472">Membrane</keyword>
<reference evidence="9 10" key="1">
    <citation type="submission" date="2020-02" db="EMBL/GenBank/DDBJ databases">
        <authorList>
            <person name="Kim M.K."/>
        </authorList>
    </citation>
    <scope>NUCLEOTIDE SEQUENCE [LARGE SCALE GENOMIC DNA]</scope>
    <source>
        <strain evidence="9 10">17J57-3</strain>
    </source>
</reference>
<dbReference type="GO" id="GO:0005886">
    <property type="term" value="C:plasma membrane"/>
    <property type="evidence" value="ECO:0007669"/>
    <property type="project" value="UniProtKB-SubCell"/>
</dbReference>
<dbReference type="InterPro" id="IPR035906">
    <property type="entry name" value="MetI-like_sf"/>
</dbReference>